<feature type="transmembrane region" description="Helical" evidence="9">
    <location>
        <begin position="117"/>
        <end position="137"/>
    </location>
</feature>
<organism evidence="11 12">
    <name type="scientific">Nonomuraea fuscirosea</name>
    <dbReference type="NCBI Taxonomy" id="1291556"/>
    <lineage>
        <taxon>Bacteria</taxon>
        <taxon>Bacillati</taxon>
        <taxon>Actinomycetota</taxon>
        <taxon>Actinomycetes</taxon>
        <taxon>Streptosporangiales</taxon>
        <taxon>Streptosporangiaceae</taxon>
        <taxon>Nonomuraea</taxon>
    </lineage>
</organism>
<keyword evidence="3" id="KW-0597">Phosphoprotein</keyword>
<dbReference type="InterPro" id="IPR003594">
    <property type="entry name" value="HATPase_dom"/>
</dbReference>
<feature type="transmembrane region" description="Helical" evidence="9">
    <location>
        <begin position="46"/>
        <end position="63"/>
    </location>
</feature>
<dbReference type="AlphaFoldDB" id="A0A2T0MLB7"/>
<protein>
    <recommendedName>
        <fullName evidence="2">histidine kinase</fullName>
        <ecNumber evidence="2">2.7.13.3</ecNumber>
    </recommendedName>
</protein>
<dbReference type="InterPro" id="IPR055558">
    <property type="entry name" value="DUF7134"/>
</dbReference>
<dbReference type="InterPro" id="IPR036890">
    <property type="entry name" value="HATPase_C_sf"/>
</dbReference>
<gene>
    <name evidence="11" type="ORF">B0I32_123190</name>
</gene>
<evidence type="ECO:0000256" key="6">
    <source>
        <dbReference type="ARBA" id="ARBA00022777"/>
    </source>
</evidence>
<dbReference type="EC" id="2.7.13.3" evidence="2"/>
<dbReference type="Pfam" id="PF07730">
    <property type="entry name" value="HisKA_3"/>
    <property type="match status" value="1"/>
</dbReference>
<dbReference type="PANTHER" id="PTHR24421:SF10">
    <property type="entry name" value="NITRATE_NITRITE SENSOR PROTEIN NARQ"/>
    <property type="match status" value="1"/>
</dbReference>
<keyword evidence="5" id="KW-0547">Nucleotide-binding</keyword>
<dbReference type="Pfam" id="PF02518">
    <property type="entry name" value="HATPase_c"/>
    <property type="match status" value="1"/>
</dbReference>
<evidence type="ECO:0000259" key="10">
    <source>
        <dbReference type="SMART" id="SM00387"/>
    </source>
</evidence>
<evidence type="ECO:0000256" key="2">
    <source>
        <dbReference type="ARBA" id="ARBA00012438"/>
    </source>
</evidence>
<evidence type="ECO:0000256" key="5">
    <source>
        <dbReference type="ARBA" id="ARBA00022741"/>
    </source>
</evidence>
<dbReference type="InterPro" id="IPR050482">
    <property type="entry name" value="Sensor_HK_TwoCompSys"/>
</dbReference>
<dbReference type="GO" id="GO:0046983">
    <property type="term" value="F:protein dimerization activity"/>
    <property type="evidence" value="ECO:0007669"/>
    <property type="project" value="InterPro"/>
</dbReference>
<evidence type="ECO:0000313" key="11">
    <source>
        <dbReference type="EMBL" id="PRX58466.1"/>
    </source>
</evidence>
<keyword evidence="8" id="KW-0902">Two-component regulatory system</keyword>
<dbReference type="RefSeq" id="WP_106249452.1">
    <property type="nucleotide sequence ID" value="NZ_PVNG01000023.1"/>
</dbReference>
<comment type="caution">
    <text evidence="11">The sequence shown here is derived from an EMBL/GenBank/DDBJ whole genome shotgun (WGS) entry which is preliminary data.</text>
</comment>
<comment type="catalytic activity">
    <reaction evidence="1">
        <text>ATP + protein L-histidine = ADP + protein N-phospho-L-histidine.</text>
        <dbReference type="EC" id="2.7.13.3"/>
    </reaction>
</comment>
<accession>A0A2T0MLB7</accession>
<dbReference type="Gene3D" id="1.20.5.1930">
    <property type="match status" value="1"/>
</dbReference>
<keyword evidence="9" id="KW-1133">Transmembrane helix</keyword>
<evidence type="ECO:0000256" key="9">
    <source>
        <dbReference type="SAM" id="Phobius"/>
    </source>
</evidence>
<dbReference type="GO" id="GO:0000155">
    <property type="term" value="F:phosphorelay sensor kinase activity"/>
    <property type="evidence" value="ECO:0007669"/>
    <property type="project" value="InterPro"/>
</dbReference>
<dbReference type="CDD" id="cd16917">
    <property type="entry name" value="HATPase_UhpB-NarQ-NarX-like"/>
    <property type="match status" value="1"/>
</dbReference>
<feature type="transmembrane region" description="Helical" evidence="9">
    <location>
        <begin position="143"/>
        <end position="165"/>
    </location>
</feature>
<dbReference type="SUPFAM" id="SSF55874">
    <property type="entry name" value="ATPase domain of HSP90 chaperone/DNA topoisomerase II/histidine kinase"/>
    <property type="match status" value="1"/>
</dbReference>
<reference evidence="11 12" key="1">
    <citation type="submission" date="2018-03" db="EMBL/GenBank/DDBJ databases">
        <title>Genomic Encyclopedia of Type Strains, Phase III (KMG-III): the genomes of soil and plant-associated and newly described type strains.</title>
        <authorList>
            <person name="Whitman W."/>
        </authorList>
    </citation>
    <scope>NUCLEOTIDE SEQUENCE [LARGE SCALE GENOMIC DNA]</scope>
    <source>
        <strain evidence="11 12">CGMCC 4.7104</strain>
    </source>
</reference>
<proteinExistence type="predicted"/>
<dbReference type="GO" id="GO:0016020">
    <property type="term" value="C:membrane"/>
    <property type="evidence" value="ECO:0007669"/>
    <property type="project" value="InterPro"/>
</dbReference>
<keyword evidence="12" id="KW-1185">Reference proteome</keyword>
<dbReference type="InterPro" id="IPR011712">
    <property type="entry name" value="Sig_transdc_His_kin_sub3_dim/P"/>
</dbReference>
<keyword evidence="7" id="KW-0067">ATP-binding</keyword>
<dbReference type="Gene3D" id="3.30.565.10">
    <property type="entry name" value="Histidine kinase-like ATPase, C-terminal domain"/>
    <property type="match status" value="1"/>
</dbReference>
<name>A0A2T0MLB7_9ACTN</name>
<feature type="domain" description="Histidine kinase/HSP90-like ATPase" evidence="10">
    <location>
        <begin position="295"/>
        <end position="389"/>
    </location>
</feature>
<sequence length="398" mass="42726">MHGLLRSVWDEPRPPGAPRRVWRDWALVGLLTLAIVLEGILRTDLLWRPLSIVYPLVMLPTLLWRRTSPLACFAVPVVTTGLIQHLTGADPAEMHSMAYMVIMLYALSRWGSGREMALGLGLITAAVTTSTLTGQIATIPGQLAASDVIGAFTVVFAAFALGGVFRYRARARARELDQVKLLEREQLARDLHDTVAHHVSAMAIRAQAGIATAATHPDAAVDALRVIEAEASRTLAEMRAMVRVLRRDRAPGGGEMPELAPNPHIADLEQLAGRPKVGPAVEVLIDGDLDGVPPSVGAAVYRIAQESVTNARRHARHATRVEVRVSADDASVRLRVSDDGDSTATRPAPAHGYGLLGMIERADLLGGTCEAGPNPGRGWTVTAVLPRTPKHDVSPRTA</sequence>
<evidence type="ECO:0000256" key="4">
    <source>
        <dbReference type="ARBA" id="ARBA00022679"/>
    </source>
</evidence>
<dbReference type="SMART" id="SM00387">
    <property type="entry name" value="HATPase_c"/>
    <property type="match status" value="1"/>
</dbReference>
<dbReference type="EMBL" id="PVNG01000023">
    <property type="protein sequence ID" value="PRX58466.1"/>
    <property type="molecule type" value="Genomic_DNA"/>
</dbReference>
<evidence type="ECO:0000256" key="8">
    <source>
        <dbReference type="ARBA" id="ARBA00023012"/>
    </source>
</evidence>
<keyword evidence="4" id="KW-0808">Transferase</keyword>
<feature type="transmembrane region" description="Helical" evidence="9">
    <location>
        <begin position="21"/>
        <end position="40"/>
    </location>
</feature>
<evidence type="ECO:0000256" key="3">
    <source>
        <dbReference type="ARBA" id="ARBA00022553"/>
    </source>
</evidence>
<keyword evidence="6 11" id="KW-0418">Kinase</keyword>
<dbReference type="OrthoDB" id="227596at2"/>
<dbReference type="PANTHER" id="PTHR24421">
    <property type="entry name" value="NITRATE/NITRITE SENSOR PROTEIN NARX-RELATED"/>
    <property type="match status" value="1"/>
</dbReference>
<dbReference type="Pfam" id="PF23539">
    <property type="entry name" value="DUF7134"/>
    <property type="match status" value="1"/>
</dbReference>
<evidence type="ECO:0000313" key="12">
    <source>
        <dbReference type="Proteomes" id="UP000238312"/>
    </source>
</evidence>
<keyword evidence="9" id="KW-0812">Transmembrane</keyword>
<dbReference type="GO" id="GO:0005524">
    <property type="term" value="F:ATP binding"/>
    <property type="evidence" value="ECO:0007669"/>
    <property type="project" value="UniProtKB-KW"/>
</dbReference>
<evidence type="ECO:0000256" key="7">
    <source>
        <dbReference type="ARBA" id="ARBA00022840"/>
    </source>
</evidence>
<dbReference type="Proteomes" id="UP000238312">
    <property type="component" value="Unassembled WGS sequence"/>
</dbReference>
<evidence type="ECO:0000256" key="1">
    <source>
        <dbReference type="ARBA" id="ARBA00000085"/>
    </source>
</evidence>
<keyword evidence="9" id="KW-0472">Membrane</keyword>